<keyword evidence="3" id="KW-1185">Reference proteome</keyword>
<gene>
    <name evidence="2" type="ORF">GCM10009663_53770</name>
</gene>
<accession>A0ABN1TVG2</accession>
<evidence type="ECO:0000313" key="2">
    <source>
        <dbReference type="EMBL" id="GAA1104812.1"/>
    </source>
</evidence>
<protein>
    <submittedName>
        <fullName evidence="2">Uncharacterized protein</fullName>
    </submittedName>
</protein>
<evidence type="ECO:0000256" key="1">
    <source>
        <dbReference type="SAM" id="MobiDB-lite"/>
    </source>
</evidence>
<name>A0ABN1TVG2_9ACTN</name>
<feature type="region of interest" description="Disordered" evidence="1">
    <location>
        <begin position="1"/>
        <end position="62"/>
    </location>
</feature>
<reference evidence="2 3" key="1">
    <citation type="journal article" date="2019" name="Int. J. Syst. Evol. Microbiol.">
        <title>The Global Catalogue of Microorganisms (GCM) 10K type strain sequencing project: providing services to taxonomists for standard genome sequencing and annotation.</title>
        <authorList>
            <consortium name="The Broad Institute Genomics Platform"/>
            <consortium name="The Broad Institute Genome Sequencing Center for Infectious Disease"/>
            <person name="Wu L."/>
            <person name="Ma J."/>
        </authorList>
    </citation>
    <scope>NUCLEOTIDE SEQUENCE [LARGE SCALE GENOMIC DNA]</scope>
    <source>
        <strain evidence="2 3">JCM 13002</strain>
    </source>
</reference>
<organism evidence="2 3">
    <name type="scientific">Kitasatospora arboriphila</name>
    <dbReference type="NCBI Taxonomy" id="258052"/>
    <lineage>
        <taxon>Bacteria</taxon>
        <taxon>Bacillati</taxon>
        <taxon>Actinomycetota</taxon>
        <taxon>Actinomycetes</taxon>
        <taxon>Kitasatosporales</taxon>
        <taxon>Streptomycetaceae</taxon>
        <taxon>Kitasatospora</taxon>
    </lineage>
</organism>
<dbReference type="Proteomes" id="UP001499987">
    <property type="component" value="Unassembled WGS sequence"/>
</dbReference>
<evidence type="ECO:0000313" key="3">
    <source>
        <dbReference type="Proteomes" id="UP001499987"/>
    </source>
</evidence>
<feature type="region of interest" description="Disordered" evidence="1">
    <location>
        <begin position="81"/>
        <end position="115"/>
    </location>
</feature>
<sequence length="115" mass="11371">MPPSIGSDVSATPAGGCSARAAAAGTGPTGPPGAATAAITTAAAAARSSPAHFRPTPTPVPSQMIMTDVLHHQWATSMQVGRATAVHRRTVPPPAGGSGVHVRPDQGRTAPTYGM</sequence>
<proteinExistence type="predicted"/>
<comment type="caution">
    <text evidence="2">The sequence shown here is derived from an EMBL/GenBank/DDBJ whole genome shotgun (WGS) entry which is preliminary data.</text>
</comment>
<feature type="compositionally biased region" description="Low complexity" evidence="1">
    <location>
        <begin position="11"/>
        <end position="51"/>
    </location>
</feature>
<dbReference type="EMBL" id="BAAALD010000063">
    <property type="protein sequence ID" value="GAA1104812.1"/>
    <property type="molecule type" value="Genomic_DNA"/>
</dbReference>